<dbReference type="PANTHER" id="PTHR10380">
    <property type="entry name" value="CUTICLE PROTEIN"/>
    <property type="match status" value="1"/>
</dbReference>
<gene>
    <name evidence="5" type="primary">LOC114828439</name>
</gene>
<feature type="region of interest" description="Disordered" evidence="3">
    <location>
        <begin position="438"/>
        <end position="484"/>
    </location>
</feature>
<protein>
    <submittedName>
        <fullName evidence="5">Uncharacterized protein LOC114828439</fullName>
    </submittedName>
</protein>
<evidence type="ECO:0000313" key="4">
    <source>
        <dbReference type="Proteomes" id="UP000694867"/>
    </source>
</evidence>
<dbReference type="InterPro" id="IPR050468">
    <property type="entry name" value="Cuticle_Struct_Prot"/>
</dbReference>
<evidence type="ECO:0000256" key="2">
    <source>
        <dbReference type="PROSITE-ProRule" id="PRU00497"/>
    </source>
</evidence>
<organism evidence="4 5">
    <name type="scientific">Galendromus occidentalis</name>
    <name type="common">western predatory mite</name>
    <dbReference type="NCBI Taxonomy" id="34638"/>
    <lineage>
        <taxon>Eukaryota</taxon>
        <taxon>Metazoa</taxon>
        <taxon>Ecdysozoa</taxon>
        <taxon>Arthropoda</taxon>
        <taxon>Chelicerata</taxon>
        <taxon>Arachnida</taxon>
        <taxon>Acari</taxon>
        <taxon>Parasitiformes</taxon>
        <taxon>Mesostigmata</taxon>
        <taxon>Gamasina</taxon>
        <taxon>Phytoseioidea</taxon>
        <taxon>Phytoseiidae</taxon>
        <taxon>Typhlodrominae</taxon>
        <taxon>Galendromus</taxon>
    </lineage>
</organism>
<reference evidence="5" key="1">
    <citation type="submission" date="2025-08" db="UniProtKB">
        <authorList>
            <consortium name="RefSeq"/>
        </authorList>
    </citation>
    <scope>IDENTIFICATION</scope>
</reference>
<feature type="compositionally biased region" description="Polar residues" evidence="3">
    <location>
        <begin position="70"/>
        <end position="82"/>
    </location>
</feature>
<dbReference type="PANTHER" id="PTHR10380:SF173">
    <property type="entry name" value="CUTICULAR PROTEIN 47EF, ISOFORM C-RELATED"/>
    <property type="match status" value="1"/>
</dbReference>
<dbReference type="InterPro" id="IPR031311">
    <property type="entry name" value="CHIT_BIND_RR_consensus"/>
</dbReference>
<keyword evidence="4" id="KW-1185">Reference proteome</keyword>
<dbReference type="GO" id="GO:0008010">
    <property type="term" value="F:structural constituent of chitin-based larval cuticle"/>
    <property type="evidence" value="ECO:0007669"/>
    <property type="project" value="TreeGrafter"/>
</dbReference>
<dbReference type="RefSeq" id="XP_028968452.1">
    <property type="nucleotide sequence ID" value="XM_029112619.1"/>
</dbReference>
<accession>A0AAJ7SGW2</accession>
<dbReference type="InterPro" id="IPR000618">
    <property type="entry name" value="Insect_cuticle"/>
</dbReference>
<proteinExistence type="predicted"/>
<feature type="compositionally biased region" description="Polar residues" evidence="3">
    <location>
        <begin position="452"/>
        <end position="462"/>
    </location>
</feature>
<evidence type="ECO:0000256" key="1">
    <source>
        <dbReference type="ARBA" id="ARBA00022460"/>
    </source>
</evidence>
<dbReference type="Proteomes" id="UP000694867">
    <property type="component" value="Unplaced"/>
</dbReference>
<dbReference type="GeneID" id="114828439"/>
<dbReference type="PROSITE" id="PS00233">
    <property type="entry name" value="CHIT_BIND_RR_1"/>
    <property type="match status" value="1"/>
</dbReference>
<keyword evidence="1 2" id="KW-0193">Cuticle</keyword>
<sequence length="484" mass="53483">MLEFELQDTGSYKFGYSIDDGWGSSNGRWEAGDAFGNKRGGYTITDADGRKRYVQYVADEKGFRVVINTNEPGTAPSHTGSAITKPAETKDEVEDEALLQRLDAKHDSSDETVRLHSSHEEEFELSNKHPSDEIDQYPAHTQAHSAHDHDSAYRTGASAPIEKSALTIEDREPLIVSKSGSIASLRPELHVSPVPVRDVPGYFSSSNTLASESVFGIHQAEKAVVPGATASENGIGVVLKNPPIRSTGWSSKKEFYREYLRKKYANQERLASRPRQVTVEHTEPVDPKTLLTYDRGLLPFDYSHLKRKLIAEDDETAVESFIPKSSALLHSAHHNNLNDGKYEGKISDLRNSIPGVSSEPVFPVNVAPLGLAPVSYANPSRHAPQAQVPSHYLYGTPDSSNEDALEDYPALRFLKKEYPVNLKASASSRSFKRTFVKRTGFTPRKYDEPEKSQPSISGSSRVKSVASPIFSHAGGRRRNTDSHH</sequence>
<dbReference type="GO" id="GO:0062129">
    <property type="term" value="C:chitin-based extracellular matrix"/>
    <property type="evidence" value="ECO:0007669"/>
    <property type="project" value="TreeGrafter"/>
</dbReference>
<dbReference type="AlphaFoldDB" id="A0AAJ7SGW2"/>
<feature type="compositionally biased region" description="Basic and acidic residues" evidence="3">
    <location>
        <begin position="102"/>
        <end position="132"/>
    </location>
</feature>
<evidence type="ECO:0000313" key="5">
    <source>
        <dbReference type="RefSeq" id="XP_028968452.1"/>
    </source>
</evidence>
<feature type="region of interest" description="Disordered" evidence="3">
    <location>
        <begin position="70"/>
        <end position="135"/>
    </location>
</feature>
<dbReference type="PRINTS" id="PR00947">
    <property type="entry name" value="CUTICLE"/>
</dbReference>
<name>A0AAJ7SGW2_9ACAR</name>
<dbReference type="KEGG" id="goe:114828439"/>
<evidence type="ECO:0000256" key="3">
    <source>
        <dbReference type="SAM" id="MobiDB-lite"/>
    </source>
</evidence>
<dbReference type="Pfam" id="PF00379">
    <property type="entry name" value="Chitin_bind_4"/>
    <property type="match status" value="1"/>
</dbReference>
<dbReference type="PROSITE" id="PS51155">
    <property type="entry name" value="CHIT_BIND_RR_2"/>
    <property type="match status" value="1"/>
</dbReference>